<name>A0A699JNY7_TANCI</name>
<dbReference type="EMBL" id="BKCJ010434043">
    <property type="protein sequence ID" value="GFA49515.1"/>
    <property type="molecule type" value="Genomic_DNA"/>
</dbReference>
<comment type="caution">
    <text evidence="2">The sequence shown here is derived from an EMBL/GenBank/DDBJ whole genome shotgun (WGS) entry which is preliminary data.</text>
</comment>
<dbReference type="AlphaFoldDB" id="A0A699JNY7"/>
<reference evidence="2" key="1">
    <citation type="journal article" date="2019" name="Sci. Rep.">
        <title>Draft genome of Tanacetum cinerariifolium, the natural source of mosquito coil.</title>
        <authorList>
            <person name="Yamashiro T."/>
            <person name="Shiraishi A."/>
            <person name="Satake H."/>
            <person name="Nakayama K."/>
        </authorList>
    </citation>
    <scope>NUCLEOTIDE SEQUENCE</scope>
</reference>
<sequence length="252" mass="27514">MSLHLEERFYPHLLTTIAGRRWLLTYGMELAIANHLNSSEYLSSLGEAIGKAIKNGMQDGLLLELLMARKQLQSVNFSLLTELKLNKDSSVETLMNILRLEEIVAERLGLNESQPYVDQLMVPIHHSPDQTVVGATALSLSLDVSHARVQKIKENIANYGSALRDVFIPLTEHFFTVDLEGTGGTSNTTPATADTTMALSLVVASTSTVRPISIDDYEVAGTDDQATTDGNVADEEANPFPNVDDAELNVSE</sequence>
<gene>
    <name evidence="2" type="ORF">Tci_621487</name>
</gene>
<accession>A0A699JNY7</accession>
<organism evidence="2">
    <name type="scientific">Tanacetum cinerariifolium</name>
    <name type="common">Dalmatian daisy</name>
    <name type="synonym">Chrysanthemum cinerariifolium</name>
    <dbReference type="NCBI Taxonomy" id="118510"/>
    <lineage>
        <taxon>Eukaryota</taxon>
        <taxon>Viridiplantae</taxon>
        <taxon>Streptophyta</taxon>
        <taxon>Embryophyta</taxon>
        <taxon>Tracheophyta</taxon>
        <taxon>Spermatophyta</taxon>
        <taxon>Magnoliopsida</taxon>
        <taxon>eudicotyledons</taxon>
        <taxon>Gunneridae</taxon>
        <taxon>Pentapetalae</taxon>
        <taxon>asterids</taxon>
        <taxon>campanulids</taxon>
        <taxon>Asterales</taxon>
        <taxon>Asteraceae</taxon>
        <taxon>Asteroideae</taxon>
        <taxon>Anthemideae</taxon>
        <taxon>Anthemidinae</taxon>
        <taxon>Tanacetum</taxon>
    </lineage>
</organism>
<evidence type="ECO:0000313" key="2">
    <source>
        <dbReference type="EMBL" id="GFA49515.1"/>
    </source>
</evidence>
<evidence type="ECO:0000256" key="1">
    <source>
        <dbReference type="SAM" id="MobiDB-lite"/>
    </source>
</evidence>
<protein>
    <submittedName>
        <fullName evidence="2">Uncharacterized protein</fullName>
    </submittedName>
</protein>
<feature type="region of interest" description="Disordered" evidence="1">
    <location>
        <begin position="220"/>
        <end position="252"/>
    </location>
</feature>
<proteinExistence type="predicted"/>